<dbReference type="InParanoid" id="L9KI30"/>
<feature type="compositionally biased region" description="Polar residues" evidence="1">
    <location>
        <begin position="17"/>
        <end position="29"/>
    </location>
</feature>
<name>L9KI30_TUPCH</name>
<protein>
    <submittedName>
        <fullName evidence="2">Uncharacterized protein</fullName>
    </submittedName>
</protein>
<dbReference type="Proteomes" id="UP000011518">
    <property type="component" value="Unassembled WGS sequence"/>
</dbReference>
<feature type="compositionally biased region" description="Low complexity" evidence="1">
    <location>
        <begin position="73"/>
        <end position="86"/>
    </location>
</feature>
<feature type="compositionally biased region" description="Basic and acidic residues" evidence="1">
    <location>
        <begin position="93"/>
        <end position="104"/>
    </location>
</feature>
<feature type="region of interest" description="Disordered" evidence="1">
    <location>
        <begin position="14"/>
        <end position="138"/>
    </location>
</feature>
<sequence length="161" mass="16964">MKVFALFLYENAPVHQGTPSEANLQQVPASSPPICPSVQRRGRSSQSASLPSPGGKARDRWRPGGGAELELNAARPELGAAAAPEGMTQHPLPQERGRKDRCRPNLELPQAWSFGEAQAMPHPLQGPKRAPAQGAASRVIRATAPGCVKVQDSPAGASRPA</sequence>
<dbReference type="EMBL" id="KB320810">
    <property type="protein sequence ID" value="ELW62555.1"/>
    <property type="molecule type" value="Genomic_DNA"/>
</dbReference>
<evidence type="ECO:0000313" key="2">
    <source>
        <dbReference type="EMBL" id="ELW62555.1"/>
    </source>
</evidence>
<gene>
    <name evidence="2" type="ORF">TREES_T100010828</name>
</gene>
<organism evidence="2 3">
    <name type="scientific">Tupaia chinensis</name>
    <name type="common">Chinese tree shrew</name>
    <name type="synonym">Tupaia belangeri chinensis</name>
    <dbReference type="NCBI Taxonomy" id="246437"/>
    <lineage>
        <taxon>Eukaryota</taxon>
        <taxon>Metazoa</taxon>
        <taxon>Chordata</taxon>
        <taxon>Craniata</taxon>
        <taxon>Vertebrata</taxon>
        <taxon>Euteleostomi</taxon>
        <taxon>Mammalia</taxon>
        <taxon>Eutheria</taxon>
        <taxon>Euarchontoglires</taxon>
        <taxon>Scandentia</taxon>
        <taxon>Tupaiidae</taxon>
        <taxon>Tupaia</taxon>
    </lineage>
</organism>
<evidence type="ECO:0000256" key="1">
    <source>
        <dbReference type="SAM" id="MobiDB-lite"/>
    </source>
</evidence>
<evidence type="ECO:0000313" key="3">
    <source>
        <dbReference type="Proteomes" id="UP000011518"/>
    </source>
</evidence>
<proteinExistence type="predicted"/>
<reference evidence="3" key="2">
    <citation type="journal article" date="2013" name="Nat. Commun.">
        <title>Genome of the Chinese tree shrew.</title>
        <authorList>
            <person name="Fan Y."/>
            <person name="Huang Z.Y."/>
            <person name="Cao C.C."/>
            <person name="Chen C.S."/>
            <person name="Chen Y.X."/>
            <person name="Fan D.D."/>
            <person name="He J."/>
            <person name="Hou H.L."/>
            <person name="Hu L."/>
            <person name="Hu X.T."/>
            <person name="Jiang X.T."/>
            <person name="Lai R."/>
            <person name="Lang Y.S."/>
            <person name="Liang B."/>
            <person name="Liao S.G."/>
            <person name="Mu D."/>
            <person name="Ma Y.Y."/>
            <person name="Niu Y.Y."/>
            <person name="Sun X.Q."/>
            <person name="Xia J.Q."/>
            <person name="Xiao J."/>
            <person name="Xiong Z.Q."/>
            <person name="Xu L."/>
            <person name="Yang L."/>
            <person name="Zhang Y."/>
            <person name="Zhao W."/>
            <person name="Zhao X.D."/>
            <person name="Zheng Y.T."/>
            <person name="Zhou J.M."/>
            <person name="Zhu Y.B."/>
            <person name="Zhang G.J."/>
            <person name="Wang J."/>
            <person name="Yao Y.G."/>
        </authorList>
    </citation>
    <scope>NUCLEOTIDE SEQUENCE [LARGE SCALE GENOMIC DNA]</scope>
</reference>
<dbReference type="AlphaFoldDB" id="L9KI30"/>
<keyword evidence="3" id="KW-1185">Reference proteome</keyword>
<reference evidence="3" key="1">
    <citation type="submission" date="2012-07" db="EMBL/GenBank/DDBJ databases">
        <title>Genome of the Chinese tree shrew, a rising model animal genetically related to primates.</title>
        <authorList>
            <person name="Zhang G."/>
            <person name="Fan Y."/>
            <person name="Yao Y."/>
            <person name="Huang Z."/>
        </authorList>
    </citation>
    <scope>NUCLEOTIDE SEQUENCE [LARGE SCALE GENOMIC DNA]</scope>
</reference>
<accession>L9KI30</accession>